<proteinExistence type="predicted"/>
<evidence type="ECO:0000313" key="1">
    <source>
        <dbReference type="EMBL" id="RDX42480.1"/>
    </source>
</evidence>
<gene>
    <name evidence="1" type="ORF">OH76DRAFT_97276</name>
</gene>
<keyword evidence="2" id="KW-1185">Reference proteome</keyword>
<evidence type="ECO:0000313" key="2">
    <source>
        <dbReference type="Proteomes" id="UP000256964"/>
    </source>
</evidence>
<sequence>MPSRRCLSECHCGSWPRAGLGRCHGNVRDVKEVPPVRNPEAGSSELSLILSGGGMEMWLELGLRVATGRVLRSRYGLGAVVTRRVAGSGCIVMLWGALSDGWEVRHVFRLRDLLIEEQAFWEVAAHVQGAVARRNLFV</sequence>
<organism evidence="1 2">
    <name type="scientific">Lentinus brumalis</name>
    <dbReference type="NCBI Taxonomy" id="2498619"/>
    <lineage>
        <taxon>Eukaryota</taxon>
        <taxon>Fungi</taxon>
        <taxon>Dikarya</taxon>
        <taxon>Basidiomycota</taxon>
        <taxon>Agaricomycotina</taxon>
        <taxon>Agaricomycetes</taxon>
        <taxon>Polyporales</taxon>
        <taxon>Polyporaceae</taxon>
        <taxon>Lentinus</taxon>
    </lineage>
</organism>
<accession>A0A371CQB5</accession>
<protein>
    <submittedName>
        <fullName evidence="1">Uncharacterized protein</fullName>
    </submittedName>
</protein>
<name>A0A371CQB5_9APHY</name>
<reference evidence="1 2" key="1">
    <citation type="journal article" date="2018" name="Biotechnol. Biofuels">
        <title>Integrative visual omics of the white-rot fungus Polyporus brumalis exposes the biotechnological potential of its oxidative enzymes for delignifying raw plant biomass.</title>
        <authorList>
            <person name="Miyauchi S."/>
            <person name="Rancon A."/>
            <person name="Drula E."/>
            <person name="Hage H."/>
            <person name="Chaduli D."/>
            <person name="Favel A."/>
            <person name="Grisel S."/>
            <person name="Henrissat B."/>
            <person name="Herpoel-Gimbert I."/>
            <person name="Ruiz-Duenas F.J."/>
            <person name="Chevret D."/>
            <person name="Hainaut M."/>
            <person name="Lin J."/>
            <person name="Wang M."/>
            <person name="Pangilinan J."/>
            <person name="Lipzen A."/>
            <person name="Lesage-Meessen L."/>
            <person name="Navarro D."/>
            <person name="Riley R."/>
            <person name="Grigoriev I.V."/>
            <person name="Zhou S."/>
            <person name="Raouche S."/>
            <person name="Rosso M.N."/>
        </authorList>
    </citation>
    <scope>NUCLEOTIDE SEQUENCE [LARGE SCALE GENOMIC DNA]</scope>
    <source>
        <strain evidence="1 2">BRFM 1820</strain>
    </source>
</reference>
<dbReference type="EMBL" id="KZ857483">
    <property type="protein sequence ID" value="RDX42480.1"/>
    <property type="molecule type" value="Genomic_DNA"/>
</dbReference>
<dbReference type="AlphaFoldDB" id="A0A371CQB5"/>
<dbReference type="Proteomes" id="UP000256964">
    <property type="component" value="Unassembled WGS sequence"/>
</dbReference>